<gene>
    <name evidence="1" type="ORF">LPB144_07870</name>
</gene>
<dbReference type="EMBL" id="CP018153">
    <property type="protein sequence ID" value="APG60330.1"/>
    <property type="molecule type" value="Genomic_DNA"/>
</dbReference>
<dbReference type="OrthoDB" id="1521722at2"/>
<protein>
    <recommendedName>
        <fullName evidence="3">SD-repeat containing protein B domain-containing protein</fullName>
    </recommendedName>
</protein>
<dbReference type="AlphaFoldDB" id="A0A1L3J5F3"/>
<proteinExistence type="predicted"/>
<dbReference type="STRING" id="1913577.LPB144_07870"/>
<keyword evidence="2" id="KW-1185">Reference proteome</keyword>
<reference evidence="1 2" key="1">
    <citation type="submission" date="2016-11" db="EMBL/GenBank/DDBJ databases">
        <title>Gramella sp. LPB0144 isolated from marine environment.</title>
        <authorList>
            <person name="Kim E."/>
            <person name="Yi H."/>
        </authorList>
    </citation>
    <scope>NUCLEOTIDE SEQUENCE [LARGE SCALE GENOMIC DNA]</scope>
    <source>
        <strain evidence="1 2">LPB0144</strain>
    </source>
</reference>
<dbReference type="Proteomes" id="UP000182510">
    <property type="component" value="Chromosome"/>
</dbReference>
<organism evidence="1 2">
    <name type="scientific">Christiangramia salexigens</name>
    <dbReference type="NCBI Taxonomy" id="1913577"/>
    <lineage>
        <taxon>Bacteria</taxon>
        <taxon>Pseudomonadati</taxon>
        <taxon>Bacteroidota</taxon>
        <taxon>Flavobacteriia</taxon>
        <taxon>Flavobacteriales</taxon>
        <taxon>Flavobacteriaceae</taxon>
        <taxon>Christiangramia</taxon>
    </lineage>
</organism>
<accession>A0A1L3J5F3</accession>
<evidence type="ECO:0000313" key="2">
    <source>
        <dbReference type="Proteomes" id="UP000182510"/>
    </source>
</evidence>
<name>A0A1L3J5F3_9FLAO</name>
<dbReference type="KEGG" id="grl:LPB144_07870"/>
<dbReference type="SUPFAM" id="SSF49478">
    <property type="entry name" value="Cna protein B-type domain"/>
    <property type="match status" value="1"/>
</dbReference>
<evidence type="ECO:0008006" key="3">
    <source>
        <dbReference type="Google" id="ProtNLM"/>
    </source>
</evidence>
<sequence>MKAGKSILYVIRQISFCLIWAWVGFSSTFSFAQDEVHCEEVWLNLKAEDIGSIELPSMICGREVYLSISRLFDFLKIKNLYDNELGELHGYIYNSKDKYLISEQELKIEYQDSIYNLRPDAIKSSGNGLFLKADYFEDIFGLENEFIFSRLSINLKASAELPIVRVAKREQLRKNLQQLKQEFIADTVIKRDHSFFKFGNGAWAVQNIENSESQDFRRFDLALRGEFLGGDLVADLSYNNRNHLDSRAQFYKWRYVNNSGKLFKQVSAGKVNPGSISTLFDPLIGVQITNRSSFSRKEFGTYLLSDITQPDWMVELYLNEQLIDYKRADNAGRYTFNVPLLYGNNKIEIRLYGPWGEEEIINKNINIPYKLLSKGKFEYSLTGGYLEKRNKSFYSQLKMDYGLSRQLSIGGGLEYLSTLNKNRFMPFVHSSVNLRSRFFLNGEYIYGLGFRGNFNYTSPSSLRLDFNYSRYNKDQDALRFRYREEIQARLALPVKTKFFKGTSRLSYLQYDYPNYTLKRSQLTFSGIAFGRNFNLNTQAFFTDFADPIATSDLSSIIKFSDKLFAIPRLGFSYSTMSLNYLRSEFKMNLFEKANINFTYDYDFNYEQHNVQLGFRYNLDFARFGGVANYNKYNTSFSQYISGGFEPGQNDKFIQFSEDKLPGRGSLSFLAFLDLNANGKKDASEPVVPELQVKSHSGGVRKKSSDGQYSFTQLTPHMPHYFELNSSYFPNISWRLKDKSLSIEVTPNTTTVVEVPIEVVGEIGGFIYRDEKTVKIPVSGIKLNIYDENNELVGQCLSQSDGYFHFLGLSSGAFSLKMDPDQSKRIGMTMTPVLFDIQNDIDGDIVDGFELFVTSN</sequence>
<evidence type="ECO:0000313" key="1">
    <source>
        <dbReference type="EMBL" id="APG60330.1"/>
    </source>
</evidence>
<dbReference type="RefSeq" id="WP_072552976.1">
    <property type="nucleotide sequence ID" value="NZ_CP018153.1"/>
</dbReference>